<proteinExistence type="predicted"/>
<dbReference type="AlphaFoldDB" id="A0A2I1BWE9"/>
<name>A0A2I1BWE9_ASPN1</name>
<dbReference type="STRING" id="1392255.A0A2I1BWE9"/>
<protein>
    <submittedName>
        <fullName evidence="1">Uncharacterized protein</fullName>
    </submittedName>
</protein>
<dbReference type="VEuPathDB" id="FungiDB:P174DRAFT_507368"/>
<sequence length="126" mass="13747">MDIPETRILHPRDVLRQVAESMDGQCNELSVTLPVCTSWRAAIQAAEAALGDVDEPFILMPPGTGNRRLLQEKALQSASESPSENVLGRPIRTSVNIKTAKSCLALSRAAREHLHKMAEEAANAEF</sequence>
<dbReference type="GeneID" id="36538712"/>
<accession>A0A2I1BWE9</accession>
<dbReference type="OMA" id="VADSIHW"/>
<gene>
    <name evidence="1" type="ORF">P174DRAFT_507368</name>
</gene>
<reference evidence="2" key="1">
    <citation type="journal article" date="2018" name="Proc. Natl. Acad. Sci. U.S.A.">
        <title>Linking secondary metabolites to gene clusters through genome sequencing of six diverse Aspergillus species.</title>
        <authorList>
            <person name="Kaerboelling I."/>
            <person name="Vesth T.C."/>
            <person name="Frisvad J.C."/>
            <person name="Nybo J.L."/>
            <person name="Theobald S."/>
            <person name="Kuo A."/>
            <person name="Bowyer P."/>
            <person name="Matsuda Y."/>
            <person name="Mondo S."/>
            <person name="Lyhne E.K."/>
            <person name="Kogle M.E."/>
            <person name="Clum A."/>
            <person name="Lipzen A."/>
            <person name="Salamov A."/>
            <person name="Ngan C.Y."/>
            <person name="Daum C."/>
            <person name="Chiniquy J."/>
            <person name="Barry K."/>
            <person name="LaButti K."/>
            <person name="Haridas S."/>
            <person name="Simmons B.A."/>
            <person name="Magnuson J.K."/>
            <person name="Mortensen U.H."/>
            <person name="Larsen T.O."/>
            <person name="Grigoriev I.V."/>
            <person name="Baker S.E."/>
            <person name="Andersen M.R."/>
        </authorList>
    </citation>
    <scope>NUCLEOTIDE SEQUENCE [LARGE SCALE GENOMIC DNA]</scope>
    <source>
        <strain evidence="2">IBT 16806</strain>
    </source>
</reference>
<comment type="caution">
    <text evidence="1">The sequence shown here is derived from an EMBL/GenBank/DDBJ whole genome shotgun (WGS) entry which is preliminary data.</text>
</comment>
<keyword evidence="2" id="KW-1185">Reference proteome</keyword>
<dbReference type="EMBL" id="MSZS01000009">
    <property type="protein sequence ID" value="PKX89708.1"/>
    <property type="molecule type" value="Genomic_DNA"/>
</dbReference>
<evidence type="ECO:0000313" key="2">
    <source>
        <dbReference type="Proteomes" id="UP000234474"/>
    </source>
</evidence>
<organism evidence="1 2">
    <name type="scientific">Aspergillus novofumigatus (strain IBT 16806)</name>
    <dbReference type="NCBI Taxonomy" id="1392255"/>
    <lineage>
        <taxon>Eukaryota</taxon>
        <taxon>Fungi</taxon>
        <taxon>Dikarya</taxon>
        <taxon>Ascomycota</taxon>
        <taxon>Pezizomycotina</taxon>
        <taxon>Eurotiomycetes</taxon>
        <taxon>Eurotiomycetidae</taxon>
        <taxon>Eurotiales</taxon>
        <taxon>Aspergillaceae</taxon>
        <taxon>Aspergillus</taxon>
        <taxon>Aspergillus subgen. Fumigati</taxon>
    </lineage>
</organism>
<evidence type="ECO:0000313" key="1">
    <source>
        <dbReference type="EMBL" id="PKX89708.1"/>
    </source>
</evidence>
<dbReference type="RefSeq" id="XP_024678303.1">
    <property type="nucleotide sequence ID" value="XM_024831375.1"/>
</dbReference>
<dbReference type="OrthoDB" id="4653208at2759"/>
<dbReference type="Proteomes" id="UP000234474">
    <property type="component" value="Unassembled WGS sequence"/>
</dbReference>